<dbReference type="AlphaFoldDB" id="A0A8T0DJ31"/>
<evidence type="ECO:0000256" key="3">
    <source>
        <dbReference type="ARBA" id="ARBA00022840"/>
    </source>
</evidence>
<dbReference type="OrthoDB" id="6243910at2759"/>
<gene>
    <name evidence="5" type="ORF">P879_04591</name>
</gene>
<accession>A0A8T0DJ31</accession>
<dbReference type="EMBL" id="JTDF01003317">
    <property type="protein sequence ID" value="KAF8567899.1"/>
    <property type="molecule type" value="Genomic_DNA"/>
</dbReference>
<dbReference type="Gene3D" id="1.20.1270.10">
    <property type="match status" value="1"/>
</dbReference>
<keyword evidence="6" id="KW-1185">Reference proteome</keyword>
<dbReference type="GO" id="GO:0005524">
    <property type="term" value="F:ATP binding"/>
    <property type="evidence" value="ECO:0007669"/>
    <property type="project" value="UniProtKB-KW"/>
</dbReference>
<evidence type="ECO:0000256" key="4">
    <source>
        <dbReference type="RuleBase" id="RU003322"/>
    </source>
</evidence>
<dbReference type="InterPro" id="IPR043129">
    <property type="entry name" value="ATPase_NBD"/>
</dbReference>
<dbReference type="PROSITE" id="PS00329">
    <property type="entry name" value="HSP70_2"/>
    <property type="match status" value="1"/>
</dbReference>
<dbReference type="CDD" id="cd24028">
    <property type="entry name" value="ASKHA_NBD_HSP70_HSPA1-like"/>
    <property type="match status" value="1"/>
</dbReference>
<evidence type="ECO:0008006" key="7">
    <source>
        <dbReference type="Google" id="ProtNLM"/>
    </source>
</evidence>
<dbReference type="SUPFAM" id="SSF53067">
    <property type="entry name" value="Actin-like ATPase domain"/>
    <property type="match status" value="2"/>
</dbReference>
<dbReference type="InterPro" id="IPR013126">
    <property type="entry name" value="Hsp_70_fam"/>
</dbReference>
<evidence type="ECO:0000313" key="6">
    <source>
        <dbReference type="Proteomes" id="UP000699462"/>
    </source>
</evidence>
<dbReference type="PROSITE" id="PS00297">
    <property type="entry name" value="HSP70_1"/>
    <property type="match status" value="1"/>
</dbReference>
<reference evidence="5 6" key="1">
    <citation type="submission" date="2019-07" db="EMBL/GenBank/DDBJ databases">
        <title>Annotation for the trematode Paragonimus westermani.</title>
        <authorList>
            <person name="Choi Y.-J."/>
        </authorList>
    </citation>
    <scope>NUCLEOTIDE SEQUENCE [LARGE SCALE GENOMIC DNA]</scope>
    <source>
        <strain evidence="5">180907_Pwestermani</strain>
    </source>
</reference>
<keyword evidence="2 4" id="KW-0547">Nucleotide-binding</keyword>
<dbReference type="Gene3D" id="3.30.30.30">
    <property type="match status" value="1"/>
</dbReference>
<dbReference type="InterPro" id="IPR029047">
    <property type="entry name" value="HSP70_peptide-bd_sf"/>
</dbReference>
<comment type="similarity">
    <text evidence="1 4">Belongs to the heat shock protein 70 family.</text>
</comment>
<dbReference type="Gene3D" id="2.60.34.10">
    <property type="entry name" value="Substrate Binding Domain Of DNAk, Chain A, domain 1"/>
    <property type="match status" value="1"/>
</dbReference>
<comment type="caution">
    <text evidence="5">The sequence shown here is derived from an EMBL/GenBank/DDBJ whole genome shotgun (WGS) entry which is preliminary data.</text>
</comment>
<dbReference type="PANTHER" id="PTHR19375">
    <property type="entry name" value="HEAT SHOCK PROTEIN 70KDA"/>
    <property type="match status" value="1"/>
</dbReference>
<dbReference type="InterPro" id="IPR029048">
    <property type="entry name" value="HSP70_C_sf"/>
</dbReference>
<proteinExistence type="inferred from homology"/>
<name>A0A8T0DJ31_9TREM</name>
<evidence type="ECO:0000256" key="1">
    <source>
        <dbReference type="ARBA" id="ARBA00007381"/>
    </source>
</evidence>
<dbReference type="PRINTS" id="PR00301">
    <property type="entry name" value="HEATSHOCK70"/>
</dbReference>
<dbReference type="Gene3D" id="3.30.420.40">
    <property type="match status" value="2"/>
</dbReference>
<dbReference type="Pfam" id="PF00012">
    <property type="entry name" value="HSP70"/>
    <property type="match status" value="1"/>
</dbReference>
<protein>
    <recommendedName>
        <fullName evidence="7">Heat shock 70kDa protein 1/2/6/8</fullName>
    </recommendedName>
</protein>
<evidence type="ECO:0000256" key="2">
    <source>
        <dbReference type="ARBA" id="ARBA00022741"/>
    </source>
</evidence>
<dbReference type="GO" id="GO:0140662">
    <property type="term" value="F:ATP-dependent protein folding chaperone"/>
    <property type="evidence" value="ECO:0007669"/>
    <property type="project" value="InterPro"/>
</dbReference>
<dbReference type="PROSITE" id="PS01036">
    <property type="entry name" value="HSP70_3"/>
    <property type="match status" value="1"/>
</dbReference>
<evidence type="ECO:0000313" key="5">
    <source>
        <dbReference type="EMBL" id="KAF8567899.1"/>
    </source>
</evidence>
<sequence length="606" mass="67683">MSAIGIDLGTTYCCMAIHENGSTRVILNEIDKRVTPSVVAFTDEAIVFGDEAKEQASLSPENTIYDAKRLIGRRFNDPTLINDRRIWPFQLVDVQGKPRVRVRYASKVKLLCAEEILSLLIAHLKTSAESYINKEIKQAVITVPANFDLTQREATRDAAKLAGLDMVYLLNEPTAAVLAYALELSITEDRNLLVFDLGGGTVDVSVMQVKKTSFVIRSTAGDTHLGGQDFDQRLLLYFLGEILKNHGVDLSGNKSALQRLKIECEIVKRRLSSAEVTEVRLDELSPGLSFQTTIKRSQFEDMNKDLFEKALIPVKTALEYAQLTVTDIHHVILVGGSTRIPAMQQMLQEFFNLKPLNKQVNPDEVVACGAAIYAAMMTANGPEGATEFTDVTSLSLGLKKHDGSMEVLIKRNSSLPITVTRSDFTTVYPGDTQADFELYEGEDKLAANNRLLDQFTITNLTKNRFNLVQFEVTFSIDRNGILSVIAAEKDKENRYKLTVGRTSGTLSTDERNEIRARMKSFYADEKAKYAQDEQREALLSYAIAIKTKVLQEYGDCECNLNSEQKQLIVDQCDEIIRWVKEGLDRAIAGYCQKKKELENLIIGSGL</sequence>
<organism evidence="5 6">
    <name type="scientific">Paragonimus westermani</name>
    <dbReference type="NCBI Taxonomy" id="34504"/>
    <lineage>
        <taxon>Eukaryota</taxon>
        <taxon>Metazoa</taxon>
        <taxon>Spiralia</taxon>
        <taxon>Lophotrochozoa</taxon>
        <taxon>Platyhelminthes</taxon>
        <taxon>Trematoda</taxon>
        <taxon>Digenea</taxon>
        <taxon>Plagiorchiida</taxon>
        <taxon>Troglotremata</taxon>
        <taxon>Troglotrematidae</taxon>
        <taxon>Paragonimus</taxon>
    </lineage>
</organism>
<dbReference type="FunFam" id="3.90.640.10:FF:000010">
    <property type="entry name" value="heat shock 70 kDa protein 14"/>
    <property type="match status" value="1"/>
</dbReference>
<dbReference type="Proteomes" id="UP000699462">
    <property type="component" value="Unassembled WGS sequence"/>
</dbReference>
<dbReference type="SUPFAM" id="SSF100920">
    <property type="entry name" value="Heat shock protein 70kD (HSP70), peptide-binding domain"/>
    <property type="match status" value="1"/>
</dbReference>
<keyword evidence="3 4" id="KW-0067">ATP-binding</keyword>
<dbReference type="InterPro" id="IPR018181">
    <property type="entry name" value="Heat_shock_70_CS"/>
</dbReference>
<dbReference type="Gene3D" id="3.90.640.10">
    <property type="entry name" value="Actin, Chain A, domain 4"/>
    <property type="match status" value="1"/>
</dbReference>
<dbReference type="FunFam" id="3.30.30.30:FF:000001">
    <property type="entry name" value="heat shock 70 kDa protein-like"/>
    <property type="match status" value="1"/>
</dbReference>